<proteinExistence type="predicted"/>
<dbReference type="Proteomes" id="UP001355207">
    <property type="component" value="Chromosome 4"/>
</dbReference>
<gene>
    <name evidence="1" type="ORF">L201_003630</name>
</gene>
<evidence type="ECO:0000313" key="2">
    <source>
        <dbReference type="Proteomes" id="UP001355207"/>
    </source>
</evidence>
<organism evidence="1 2">
    <name type="scientific">Kwoniella dendrophila CBS 6074</name>
    <dbReference type="NCBI Taxonomy" id="1295534"/>
    <lineage>
        <taxon>Eukaryota</taxon>
        <taxon>Fungi</taxon>
        <taxon>Dikarya</taxon>
        <taxon>Basidiomycota</taxon>
        <taxon>Agaricomycotina</taxon>
        <taxon>Tremellomycetes</taxon>
        <taxon>Tremellales</taxon>
        <taxon>Cryptococcaceae</taxon>
        <taxon>Kwoniella</taxon>
    </lineage>
</organism>
<evidence type="ECO:0000313" key="1">
    <source>
        <dbReference type="EMBL" id="WWC88717.1"/>
    </source>
</evidence>
<dbReference type="EMBL" id="CP144101">
    <property type="protein sequence ID" value="WWC88717.1"/>
    <property type="molecule type" value="Genomic_DNA"/>
</dbReference>
<sequence length="135" mass="15091">MESIKATEDLKSTATSDITEITVHEITVGSDEGLIIGPALLAPLGNQEKLDVLFRRIHDQLHVKIPLDDLVWLQFPMGDPIPKSKDENGSGAVHLPATLYGHQTPESLHWQDGVKIYFKDKSLHVDYTRNPEARE</sequence>
<name>A0AAX4JTN2_9TREE</name>
<dbReference type="AlphaFoldDB" id="A0AAX4JTN2"/>
<dbReference type="GeneID" id="91094300"/>
<keyword evidence="2" id="KW-1185">Reference proteome</keyword>
<protein>
    <submittedName>
        <fullName evidence="1">Uncharacterized protein</fullName>
    </submittedName>
</protein>
<accession>A0AAX4JTN2</accession>
<dbReference type="RefSeq" id="XP_066075480.1">
    <property type="nucleotide sequence ID" value="XM_066219383.1"/>
</dbReference>
<reference evidence="1 2" key="1">
    <citation type="submission" date="2024-01" db="EMBL/GenBank/DDBJ databases">
        <title>Comparative genomics of Cryptococcus and Kwoniella reveals pathogenesis evolution and contrasting modes of karyotype evolution via chromosome fusion or intercentromeric recombination.</title>
        <authorList>
            <person name="Coelho M.A."/>
            <person name="David-Palma M."/>
            <person name="Shea T."/>
            <person name="Bowers K."/>
            <person name="McGinley-Smith S."/>
            <person name="Mohammad A.W."/>
            <person name="Gnirke A."/>
            <person name="Yurkov A.M."/>
            <person name="Nowrousian M."/>
            <person name="Sun S."/>
            <person name="Cuomo C.A."/>
            <person name="Heitman J."/>
        </authorList>
    </citation>
    <scope>NUCLEOTIDE SEQUENCE [LARGE SCALE GENOMIC DNA]</scope>
    <source>
        <strain evidence="1 2">CBS 6074</strain>
    </source>
</reference>